<evidence type="ECO:0000256" key="2">
    <source>
        <dbReference type="ARBA" id="ARBA00008520"/>
    </source>
</evidence>
<dbReference type="Gene3D" id="3.40.190.10">
    <property type="entry name" value="Periplasmic binding protein-like II"/>
    <property type="match status" value="1"/>
</dbReference>
<sequence length="407" mass="43116">MGAAQAATEVSMWVHAGPGPERDVYVASIKAFNDAQKDVKVNLVALPEGSYNDQVSAAALAGKLPCILDFDGPNLYNYAWSGKIRPLDGLGIAKLVKDQPLLPTLTRQGTYNGKLYSVAQFDSGLAIWGNRKTLQAAGVRIPKGPADAWSRAEFEDALAKLKAAGVKVPLDMKFNYGIGEWISYGFAPIVQSLGGDLIDRKTYRSAKGALNGPAAVEAMTMLQGWVKKGYVNPGTKNDGDFVQGVSALSWVGHWTYNDYRKALGEELVLIPMPKLGAQAVTGAGSWNFGIAKSCPAPEAASKALEFLMGKAEILRITAANGAVPATAAAQADSPAYKAGGPLSLYVAQSSQGVARVRPETPAYPVISAAFAEAVNNIVNGGDVKKELDKAVRKIDQDIEDNNGYPSR</sequence>
<dbReference type="CDD" id="cd13585">
    <property type="entry name" value="PBP2_TMBP_like"/>
    <property type="match status" value="1"/>
</dbReference>
<dbReference type="Pfam" id="PF13416">
    <property type="entry name" value="SBP_bac_8"/>
    <property type="match status" value="1"/>
</dbReference>
<keyword evidence="4" id="KW-0732">Signal</keyword>
<dbReference type="InterPro" id="IPR050490">
    <property type="entry name" value="Bact_solute-bd_prot1"/>
</dbReference>
<accession>A0A7C9PI92</accession>
<evidence type="ECO:0000256" key="7">
    <source>
        <dbReference type="ARBA" id="ARBA00023288"/>
    </source>
</evidence>
<evidence type="ECO:0000256" key="4">
    <source>
        <dbReference type="ARBA" id="ARBA00022729"/>
    </source>
</evidence>
<name>A0A7C9PI92_9BURK</name>
<protein>
    <submittedName>
        <fullName evidence="8">Sugar ABC transporter substrate-binding protein</fullName>
    </submittedName>
</protein>
<evidence type="ECO:0000313" key="8">
    <source>
        <dbReference type="EMBL" id="NDY91852.1"/>
    </source>
</evidence>
<proteinExistence type="inferred from homology"/>
<keyword evidence="7" id="KW-0449">Lipoprotein</keyword>
<dbReference type="EMBL" id="JAAGOH010000012">
    <property type="protein sequence ID" value="NDY91852.1"/>
    <property type="molecule type" value="Genomic_DNA"/>
</dbReference>
<dbReference type="AlphaFoldDB" id="A0A7C9PI92"/>
<organism evidence="8 9">
    <name type="scientific">Ideonella livida</name>
    <dbReference type="NCBI Taxonomy" id="2707176"/>
    <lineage>
        <taxon>Bacteria</taxon>
        <taxon>Pseudomonadati</taxon>
        <taxon>Pseudomonadota</taxon>
        <taxon>Betaproteobacteria</taxon>
        <taxon>Burkholderiales</taxon>
        <taxon>Sphaerotilaceae</taxon>
        <taxon>Ideonella</taxon>
    </lineage>
</organism>
<gene>
    <name evidence="8" type="ORF">G3A44_11710</name>
</gene>
<evidence type="ECO:0000256" key="3">
    <source>
        <dbReference type="ARBA" id="ARBA00022475"/>
    </source>
</evidence>
<keyword evidence="6" id="KW-0564">Palmitate</keyword>
<keyword evidence="3" id="KW-1003">Cell membrane</keyword>
<dbReference type="SUPFAM" id="SSF53850">
    <property type="entry name" value="Periplasmic binding protein-like II"/>
    <property type="match status" value="1"/>
</dbReference>
<dbReference type="Proteomes" id="UP000484255">
    <property type="component" value="Unassembled WGS sequence"/>
</dbReference>
<dbReference type="PANTHER" id="PTHR43649:SF33">
    <property type="entry name" value="POLYGALACTURONAN_RHAMNOGALACTURONAN-BINDING PROTEIN YTCQ"/>
    <property type="match status" value="1"/>
</dbReference>
<dbReference type="PANTHER" id="PTHR43649">
    <property type="entry name" value="ARABINOSE-BINDING PROTEIN-RELATED"/>
    <property type="match status" value="1"/>
</dbReference>
<comment type="caution">
    <text evidence="8">The sequence shown here is derived from an EMBL/GenBank/DDBJ whole genome shotgun (WGS) entry which is preliminary data.</text>
</comment>
<evidence type="ECO:0000256" key="1">
    <source>
        <dbReference type="ARBA" id="ARBA00004418"/>
    </source>
</evidence>
<evidence type="ECO:0000256" key="5">
    <source>
        <dbReference type="ARBA" id="ARBA00023136"/>
    </source>
</evidence>
<comment type="similarity">
    <text evidence="2">Belongs to the bacterial solute-binding protein 1 family.</text>
</comment>
<keyword evidence="5" id="KW-0472">Membrane</keyword>
<evidence type="ECO:0000313" key="9">
    <source>
        <dbReference type="Proteomes" id="UP000484255"/>
    </source>
</evidence>
<reference evidence="8 9" key="1">
    <citation type="submission" date="2020-02" db="EMBL/GenBank/DDBJ databases">
        <title>Ideonella bacterium strain TBM-1.</title>
        <authorList>
            <person name="Chen W.-M."/>
        </authorList>
    </citation>
    <scope>NUCLEOTIDE SEQUENCE [LARGE SCALE GENOMIC DNA]</scope>
    <source>
        <strain evidence="8 9">TBM-1</strain>
    </source>
</reference>
<evidence type="ECO:0000256" key="6">
    <source>
        <dbReference type="ARBA" id="ARBA00023139"/>
    </source>
</evidence>
<dbReference type="GO" id="GO:0042597">
    <property type="term" value="C:periplasmic space"/>
    <property type="evidence" value="ECO:0007669"/>
    <property type="project" value="UniProtKB-SubCell"/>
</dbReference>
<keyword evidence="9" id="KW-1185">Reference proteome</keyword>
<comment type="subcellular location">
    <subcellularLocation>
        <location evidence="1">Periplasm</location>
    </subcellularLocation>
</comment>
<dbReference type="InterPro" id="IPR006059">
    <property type="entry name" value="SBP"/>
</dbReference>